<comment type="similarity">
    <text evidence="2">Belongs to the autoinducer-2 exporter (AI-2E) (TC 2.A.86) family.</text>
</comment>
<dbReference type="InterPro" id="IPR002549">
    <property type="entry name" value="AI-2E-like"/>
</dbReference>
<keyword evidence="3 6" id="KW-0812">Transmembrane</keyword>
<evidence type="ECO:0000256" key="5">
    <source>
        <dbReference type="ARBA" id="ARBA00023136"/>
    </source>
</evidence>
<dbReference type="GO" id="GO:0016020">
    <property type="term" value="C:membrane"/>
    <property type="evidence" value="ECO:0007669"/>
    <property type="project" value="UniProtKB-SubCell"/>
</dbReference>
<keyword evidence="5 6" id="KW-0472">Membrane</keyword>
<dbReference type="Pfam" id="PF01594">
    <property type="entry name" value="AI-2E_transport"/>
    <property type="match status" value="1"/>
</dbReference>
<evidence type="ECO:0000256" key="3">
    <source>
        <dbReference type="ARBA" id="ARBA00022692"/>
    </source>
</evidence>
<feature type="transmembrane region" description="Helical" evidence="6">
    <location>
        <begin position="223"/>
        <end position="242"/>
    </location>
</feature>
<dbReference type="PANTHER" id="PTHR21716:SF68">
    <property type="entry name" value="TRANSPORT PROTEIN YTVI-RELATED"/>
    <property type="match status" value="1"/>
</dbReference>
<accession>A0A6N2QX12</accession>
<evidence type="ECO:0008006" key="8">
    <source>
        <dbReference type="Google" id="ProtNLM"/>
    </source>
</evidence>
<keyword evidence="4 6" id="KW-1133">Transmembrane helix</keyword>
<feature type="transmembrane region" description="Helical" evidence="6">
    <location>
        <begin position="248"/>
        <end position="275"/>
    </location>
</feature>
<dbReference type="GO" id="GO:0055085">
    <property type="term" value="P:transmembrane transport"/>
    <property type="evidence" value="ECO:0007669"/>
    <property type="project" value="TreeGrafter"/>
</dbReference>
<gene>
    <name evidence="7" type="ORF">AULFYP135_00059</name>
</gene>
<evidence type="ECO:0000256" key="4">
    <source>
        <dbReference type="ARBA" id="ARBA00022989"/>
    </source>
</evidence>
<dbReference type="PANTHER" id="PTHR21716">
    <property type="entry name" value="TRANSMEMBRANE PROTEIN"/>
    <property type="match status" value="1"/>
</dbReference>
<comment type="subcellular location">
    <subcellularLocation>
        <location evidence="1">Membrane</location>
        <topology evidence="1">Multi-pass membrane protein</topology>
    </subcellularLocation>
</comment>
<dbReference type="InterPro" id="IPR014227">
    <property type="entry name" value="YtvI-like"/>
</dbReference>
<dbReference type="AlphaFoldDB" id="A0A6N2QX12"/>
<name>A0A6N2QX12_9FIRM</name>
<evidence type="ECO:0000256" key="6">
    <source>
        <dbReference type="SAM" id="Phobius"/>
    </source>
</evidence>
<feature type="transmembrane region" description="Helical" evidence="6">
    <location>
        <begin position="322"/>
        <end position="344"/>
    </location>
</feature>
<dbReference type="NCBIfam" id="TIGR02872">
    <property type="entry name" value="spore_ytvI"/>
    <property type="match status" value="1"/>
</dbReference>
<evidence type="ECO:0000256" key="1">
    <source>
        <dbReference type="ARBA" id="ARBA00004141"/>
    </source>
</evidence>
<proteinExistence type="inferred from homology"/>
<organism evidence="7">
    <name type="scientific">uncultured Anaerotruncus sp</name>
    <dbReference type="NCBI Taxonomy" id="905011"/>
    <lineage>
        <taxon>Bacteria</taxon>
        <taxon>Bacillati</taxon>
        <taxon>Bacillota</taxon>
        <taxon>Clostridia</taxon>
        <taxon>Eubacteriales</taxon>
        <taxon>Oscillospiraceae</taxon>
        <taxon>Anaerotruncus</taxon>
        <taxon>environmental samples</taxon>
    </lineage>
</organism>
<reference evidence="7" key="1">
    <citation type="submission" date="2019-11" db="EMBL/GenBank/DDBJ databases">
        <authorList>
            <person name="Feng L."/>
        </authorList>
    </citation>
    <scope>NUCLEOTIDE SEQUENCE</scope>
    <source>
        <strain evidence="7">AundefinedLFYP135</strain>
    </source>
</reference>
<sequence>MRDSQKKKFILNVLFLLAVALCLYVFFRCALCWLLPFVLGLAIAFCLKPATEWIARVTRMRRKPSAICAAVLFYTLLGALIWLLSTFLFGQFATLAQQLPDFFLYEILPLVERINRWSLSLFSRYSPEISEPVRQLQDGVIAFFQELTSAIPMFLAQWVAGLAGKIPYFFMAAIFTVVSSVFLCIDYQTVVSFLFRQLPESWRPVVLEVKNFMVSSLFSMGRAYCYILLFTFLEIFAGLWLLRVPSALVIAAIIAFLDILPLIGSGGILIPWALLELLRGGYPLGVGLLILYGIVTVVRNAIEPKLVGQEIGLHPLATITAMFLGLNLAGFGGMLTAPLAVLLIKHLNEEGIITLYRP</sequence>
<feature type="transmembrane region" description="Helical" evidence="6">
    <location>
        <begin position="166"/>
        <end position="187"/>
    </location>
</feature>
<feature type="transmembrane region" description="Helical" evidence="6">
    <location>
        <begin position="67"/>
        <end position="90"/>
    </location>
</feature>
<feature type="transmembrane region" description="Helical" evidence="6">
    <location>
        <begin position="140"/>
        <end position="160"/>
    </location>
</feature>
<feature type="transmembrane region" description="Helical" evidence="6">
    <location>
        <begin position="282"/>
        <end position="302"/>
    </location>
</feature>
<protein>
    <recommendedName>
        <fullName evidence="8">Sporulation integral membrane protein YtvI</fullName>
    </recommendedName>
</protein>
<dbReference type="EMBL" id="CACRSL010000003">
    <property type="protein sequence ID" value="VYS72967.1"/>
    <property type="molecule type" value="Genomic_DNA"/>
</dbReference>
<feature type="transmembrane region" description="Helical" evidence="6">
    <location>
        <begin position="33"/>
        <end position="55"/>
    </location>
</feature>
<feature type="transmembrane region" description="Helical" evidence="6">
    <location>
        <begin position="9"/>
        <end position="27"/>
    </location>
</feature>
<evidence type="ECO:0000256" key="2">
    <source>
        <dbReference type="ARBA" id="ARBA00009773"/>
    </source>
</evidence>
<evidence type="ECO:0000313" key="7">
    <source>
        <dbReference type="EMBL" id="VYS72967.1"/>
    </source>
</evidence>